<accession>A0A540LJS0</accession>
<comment type="caution">
    <text evidence="2">The sequence shown here is derived from an EMBL/GenBank/DDBJ whole genome shotgun (WGS) entry which is preliminary data.</text>
</comment>
<name>A0A540LJS0_MALBA</name>
<dbReference type="Proteomes" id="UP000315295">
    <property type="component" value="Unassembled WGS sequence"/>
</dbReference>
<evidence type="ECO:0000313" key="2">
    <source>
        <dbReference type="EMBL" id="TQD86721.1"/>
    </source>
</evidence>
<keyword evidence="1" id="KW-1133">Transmembrane helix</keyword>
<evidence type="ECO:0000256" key="1">
    <source>
        <dbReference type="SAM" id="Phobius"/>
    </source>
</evidence>
<sequence length="274" mass="30407">MCGRGYAHRPGNFQSSVSLIVGGMEYVCVCVCVCIYIYIYIERLWDSTSQPWMQRTCRPSVNGSAPVAFSSSRLLCCSNRSPSPSSTSIHFCQQISLIAAGPASLLSTPFEDDESSISVLDMQAEQSDDEDDLASLSQSLKKIQASMRSRENGDRGFLQQNLRQKMADLTEILMEMADSGGEDFGAAASMRWDWFPHALNTSRPVSFPSSSEIDPVNRELELRSTTGSNEPRVPTMGKKRTRFVLGQRSGRLDSSEHLVVDLQLLLESAWLCLR</sequence>
<keyword evidence="1" id="KW-0812">Transmembrane</keyword>
<protein>
    <submittedName>
        <fullName evidence="2">Uncharacterized protein</fullName>
    </submittedName>
</protein>
<evidence type="ECO:0000313" key="3">
    <source>
        <dbReference type="Proteomes" id="UP000315295"/>
    </source>
</evidence>
<keyword evidence="1" id="KW-0472">Membrane</keyword>
<keyword evidence="3" id="KW-1185">Reference proteome</keyword>
<dbReference type="AlphaFoldDB" id="A0A540LJS0"/>
<gene>
    <name evidence="2" type="ORF">C1H46_027744</name>
</gene>
<reference evidence="2 3" key="1">
    <citation type="journal article" date="2019" name="G3 (Bethesda)">
        <title>Sequencing of a Wild Apple (Malus baccata) Genome Unravels the Differences Between Cultivated and Wild Apple Species Regarding Disease Resistance and Cold Tolerance.</title>
        <authorList>
            <person name="Chen X."/>
        </authorList>
    </citation>
    <scope>NUCLEOTIDE SEQUENCE [LARGE SCALE GENOMIC DNA]</scope>
    <source>
        <strain evidence="3">cv. Shandingzi</strain>
        <tissue evidence="2">Leaves</tissue>
    </source>
</reference>
<dbReference type="EMBL" id="VIEB01000558">
    <property type="protein sequence ID" value="TQD86721.1"/>
    <property type="molecule type" value="Genomic_DNA"/>
</dbReference>
<feature type="transmembrane region" description="Helical" evidence="1">
    <location>
        <begin position="20"/>
        <end position="41"/>
    </location>
</feature>
<organism evidence="2 3">
    <name type="scientific">Malus baccata</name>
    <name type="common">Siberian crab apple</name>
    <name type="synonym">Pyrus baccata</name>
    <dbReference type="NCBI Taxonomy" id="106549"/>
    <lineage>
        <taxon>Eukaryota</taxon>
        <taxon>Viridiplantae</taxon>
        <taxon>Streptophyta</taxon>
        <taxon>Embryophyta</taxon>
        <taxon>Tracheophyta</taxon>
        <taxon>Spermatophyta</taxon>
        <taxon>Magnoliopsida</taxon>
        <taxon>eudicotyledons</taxon>
        <taxon>Gunneridae</taxon>
        <taxon>Pentapetalae</taxon>
        <taxon>rosids</taxon>
        <taxon>fabids</taxon>
        <taxon>Rosales</taxon>
        <taxon>Rosaceae</taxon>
        <taxon>Amygdaloideae</taxon>
        <taxon>Maleae</taxon>
        <taxon>Malus</taxon>
    </lineage>
</organism>
<proteinExistence type="predicted"/>